<accession>A0A2S6EYV8</accession>
<sequence length="151" mass="16601">MPVTKLKQFLDRHKIKYLSIAHFPAYTAQEIAASAHVSGKQLAKTVIIKMDGRLAMVVLPASDHIKFIKLKEAIGTSDLELATESEFEGQFAECDVGAMPPFGNLYGLPVLVSTKLSAQDNILFNAGSHSELIQISFRDFEKLVKPTLVTL</sequence>
<gene>
    <name evidence="1" type="ORF">C3928_06210</name>
</gene>
<name>A0A2S6EYV8_LEGPN</name>
<dbReference type="AlphaFoldDB" id="A0A2S6EYV8"/>
<dbReference type="InterPro" id="IPR036754">
    <property type="entry name" value="YbaK/aa-tRNA-synt-asso_dom_sf"/>
</dbReference>
<dbReference type="InterPro" id="IPR007214">
    <property type="entry name" value="YbaK/aa-tRNA-synth-assoc-dom"/>
</dbReference>
<dbReference type="EMBL" id="PQWY01000011">
    <property type="protein sequence ID" value="PPK30360.1"/>
    <property type="molecule type" value="Genomic_DNA"/>
</dbReference>
<dbReference type="OrthoDB" id="9786549at2"/>
<dbReference type="Proteomes" id="UP000239239">
    <property type="component" value="Unassembled WGS sequence"/>
</dbReference>
<reference evidence="1 2" key="1">
    <citation type="submission" date="2018-02" db="EMBL/GenBank/DDBJ databases">
        <title>Draft genome sequences of four Legionella pneumophila clinical strains isolated in Ontario.</title>
        <authorList>
            <person name="Fortuna A."/>
            <person name="Ramnarine R."/>
            <person name="Li A."/>
            <person name="Frantz C."/>
            <person name="Mallo G."/>
        </authorList>
    </citation>
    <scope>NUCLEOTIDE SEQUENCE [LARGE SCALE GENOMIC DNA]</scope>
    <source>
        <strain evidence="1 2">LG61</strain>
    </source>
</reference>
<dbReference type="GO" id="GO:0002161">
    <property type="term" value="F:aminoacyl-tRNA deacylase activity"/>
    <property type="evidence" value="ECO:0007669"/>
    <property type="project" value="InterPro"/>
</dbReference>
<dbReference type="CDD" id="cd04332">
    <property type="entry name" value="YbaK_like"/>
    <property type="match status" value="1"/>
</dbReference>
<dbReference type="SUPFAM" id="SSF55826">
    <property type="entry name" value="YbaK/ProRS associated domain"/>
    <property type="match status" value="1"/>
</dbReference>
<proteinExistence type="predicted"/>
<dbReference type="Pfam" id="PF04073">
    <property type="entry name" value="tRNA_edit"/>
    <property type="match status" value="1"/>
</dbReference>
<comment type="caution">
    <text evidence="1">The sequence shown here is derived from an EMBL/GenBank/DDBJ whole genome shotgun (WGS) entry which is preliminary data.</text>
</comment>
<dbReference type="RefSeq" id="WP_027226765.1">
    <property type="nucleotide sequence ID" value="NZ_CP017601.1"/>
</dbReference>
<protein>
    <submittedName>
        <fullName evidence="1">Deacylase</fullName>
    </submittedName>
</protein>
<dbReference type="Gene3D" id="3.90.960.10">
    <property type="entry name" value="YbaK/aminoacyl-tRNA synthetase-associated domain"/>
    <property type="match status" value="1"/>
</dbReference>
<organism evidence="1 2">
    <name type="scientific">Legionella pneumophila</name>
    <dbReference type="NCBI Taxonomy" id="446"/>
    <lineage>
        <taxon>Bacteria</taxon>
        <taxon>Pseudomonadati</taxon>
        <taxon>Pseudomonadota</taxon>
        <taxon>Gammaproteobacteria</taxon>
        <taxon>Legionellales</taxon>
        <taxon>Legionellaceae</taxon>
        <taxon>Legionella</taxon>
    </lineage>
</organism>
<evidence type="ECO:0000313" key="2">
    <source>
        <dbReference type="Proteomes" id="UP000239239"/>
    </source>
</evidence>
<evidence type="ECO:0000313" key="1">
    <source>
        <dbReference type="EMBL" id="PPK30360.1"/>
    </source>
</evidence>